<gene>
    <name evidence="1" type="ORF">Mgra_00004397</name>
</gene>
<reference evidence="1" key="1">
    <citation type="journal article" date="2020" name="Ecol. Evol.">
        <title>Genome structure and content of the rice root-knot nematode (Meloidogyne graminicola).</title>
        <authorList>
            <person name="Phan N.T."/>
            <person name="Danchin E.G.J."/>
            <person name="Klopp C."/>
            <person name="Perfus-Barbeoch L."/>
            <person name="Kozlowski D.K."/>
            <person name="Koutsovoulos G.D."/>
            <person name="Lopez-Roques C."/>
            <person name="Bouchez O."/>
            <person name="Zahm M."/>
            <person name="Besnard G."/>
            <person name="Bellafiore S."/>
        </authorList>
    </citation>
    <scope>NUCLEOTIDE SEQUENCE</scope>
    <source>
        <strain evidence="1">VN-18</strain>
    </source>
</reference>
<dbReference type="EMBL" id="JABEBT010000033">
    <property type="protein sequence ID" value="KAF7636138.1"/>
    <property type="molecule type" value="Genomic_DNA"/>
</dbReference>
<dbReference type="Proteomes" id="UP000605970">
    <property type="component" value="Unassembled WGS sequence"/>
</dbReference>
<dbReference type="AlphaFoldDB" id="A0A8S9ZS96"/>
<keyword evidence="2" id="KW-1185">Reference proteome</keyword>
<evidence type="ECO:0000313" key="2">
    <source>
        <dbReference type="Proteomes" id="UP000605970"/>
    </source>
</evidence>
<proteinExistence type="predicted"/>
<evidence type="ECO:0000313" key="1">
    <source>
        <dbReference type="EMBL" id="KAF7636138.1"/>
    </source>
</evidence>
<comment type="caution">
    <text evidence="1">The sequence shown here is derived from an EMBL/GenBank/DDBJ whole genome shotgun (WGS) entry which is preliminary data.</text>
</comment>
<name>A0A8S9ZS96_9BILA</name>
<protein>
    <submittedName>
        <fullName evidence="1">Uncharacterized protein</fullName>
    </submittedName>
</protein>
<accession>A0A8S9ZS96</accession>
<sequence length="87" mass="10317">MYIKGMNDFSFANKNHFSYHLTKHRQQSAASIGEYNEILLKNRKKTIVANLSLSPFVPFRFKKYYFCFNACSHSHVYSLFFLLCLHI</sequence>
<organism evidence="1 2">
    <name type="scientific">Meloidogyne graminicola</name>
    <dbReference type="NCBI Taxonomy" id="189291"/>
    <lineage>
        <taxon>Eukaryota</taxon>
        <taxon>Metazoa</taxon>
        <taxon>Ecdysozoa</taxon>
        <taxon>Nematoda</taxon>
        <taxon>Chromadorea</taxon>
        <taxon>Rhabditida</taxon>
        <taxon>Tylenchina</taxon>
        <taxon>Tylenchomorpha</taxon>
        <taxon>Tylenchoidea</taxon>
        <taxon>Meloidogynidae</taxon>
        <taxon>Meloidogyninae</taxon>
        <taxon>Meloidogyne</taxon>
    </lineage>
</organism>